<dbReference type="CDD" id="cd00082">
    <property type="entry name" value="HisKA"/>
    <property type="match status" value="1"/>
</dbReference>
<organism evidence="7 8">
    <name type="scientific">Candidatus Halobonum tyrrellensis G22</name>
    <dbReference type="NCBI Taxonomy" id="1324957"/>
    <lineage>
        <taxon>Archaea</taxon>
        <taxon>Methanobacteriati</taxon>
        <taxon>Methanobacteriota</taxon>
        <taxon>Stenosarchaea group</taxon>
        <taxon>Halobacteria</taxon>
        <taxon>Halobacteriales</taxon>
        <taxon>Haloferacaceae</taxon>
        <taxon>Candidatus Halobonum</taxon>
    </lineage>
</organism>
<proteinExistence type="predicted"/>
<dbReference type="SMART" id="SM00387">
    <property type="entry name" value="HATPase_c"/>
    <property type="match status" value="1"/>
</dbReference>
<dbReference type="GO" id="GO:0000155">
    <property type="term" value="F:phosphorelay sensor kinase activity"/>
    <property type="evidence" value="ECO:0007669"/>
    <property type="project" value="InterPro"/>
</dbReference>
<evidence type="ECO:0000259" key="6">
    <source>
        <dbReference type="PROSITE" id="PS50109"/>
    </source>
</evidence>
<keyword evidence="5" id="KW-0902">Two-component regulatory system</keyword>
<keyword evidence="8" id="KW-1185">Reference proteome</keyword>
<dbReference type="Pfam" id="PF14417">
    <property type="entry name" value="MEDS"/>
    <property type="match status" value="1"/>
</dbReference>
<dbReference type="eggNOG" id="arCOG02333">
    <property type="taxonomic scope" value="Archaea"/>
</dbReference>
<dbReference type="InterPro" id="IPR003594">
    <property type="entry name" value="HATPase_dom"/>
</dbReference>
<evidence type="ECO:0000256" key="4">
    <source>
        <dbReference type="ARBA" id="ARBA00022777"/>
    </source>
</evidence>
<name>V4HEE8_9EURY</name>
<keyword evidence="4 7" id="KW-0418">Kinase</keyword>
<dbReference type="Pfam" id="PF00512">
    <property type="entry name" value="HisKA"/>
    <property type="match status" value="1"/>
</dbReference>
<evidence type="ECO:0000313" key="8">
    <source>
        <dbReference type="Proteomes" id="UP000017840"/>
    </source>
</evidence>
<dbReference type="SUPFAM" id="SSF47384">
    <property type="entry name" value="Homodimeric domain of signal transducing histidine kinase"/>
    <property type="match status" value="1"/>
</dbReference>
<dbReference type="SUPFAM" id="SSF55874">
    <property type="entry name" value="ATPase domain of HSP90 chaperone/DNA topoisomerase II/histidine kinase"/>
    <property type="match status" value="1"/>
</dbReference>
<dbReference type="Pfam" id="PF02518">
    <property type="entry name" value="HATPase_c"/>
    <property type="match status" value="1"/>
</dbReference>
<dbReference type="SMART" id="SM00388">
    <property type="entry name" value="HisKA"/>
    <property type="match status" value="1"/>
</dbReference>
<accession>V4HEE8</accession>
<dbReference type="PATRIC" id="fig|1324957.4.peg.1160"/>
<dbReference type="InterPro" id="IPR005467">
    <property type="entry name" value="His_kinase_dom"/>
</dbReference>
<feature type="domain" description="Histidine kinase" evidence="6">
    <location>
        <begin position="267"/>
        <end position="457"/>
    </location>
</feature>
<comment type="caution">
    <text evidence="7">The sequence shown here is derived from an EMBL/GenBank/DDBJ whole genome shotgun (WGS) entry which is preliminary data.</text>
</comment>
<evidence type="ECO:0000256" key="3">
    <source>
        <dbReference type="ARBA" id="ARBA00022679"/>
    </source>
</evidence>
<comment type="catalytic activity">
    <reaction evidence="1">
        <text>ATP + protein L-histidine = ADP + protein N-phospho-L-histidine.</text>
        <dbReference type="EC" id="2.7.13.3"/>
    </reaction>
</comment>
<protein>
    <recommendedName>
        <fullName evidence="2">histidine kinase</fullName>
        <ecNumber evidence="2">2.7.13.3</ecNumber>
    </recommendedName>
</protein>
<dbReference type="STRING" id="1324957.K933_05708"/>
<dbReference type="PROSITE" id="PS50109">
    <property type="entry name" value="HIS_KIN"/>
    <property type="match status" value="1"/>
</dbReference>
<sequence>MGTGRGPAGGSGFASALGGLRESSAFEGPVEPLDDHEHGNDHFALLYEGCDEQFAAAVPFVEQGLERGERVLYVVDESSEGAVRDALRAGGVDVDGAVESGALVVHGTHDTYLRDGAFDPDAMISFLAEAADDALSSFEGLRIVGEMTWVLGDDPEVEEVIEYEAKLNDFLAERDAVALCEYNVERFSPALVRDVLYTHPHIISEDVVAHNVYYTPPEEFFGPDAARYEVDRMKRALLEGTRTRVRLEDRTAELEAQSRRVDRFANTLAHELRNPVQIGQGYSEQIPREAAPEVVDSVRSAFDRIDDMVDVLLALVRGDDVMGERTDVPLAAVAREAWDGVDAPEASLAVDADRTVRADGTYLRHLFANLFENAVTHGGSDVTVTVGDLPDGFVVADDGAGIPAADREAVFETGYTTDPGRRGSGLGLAYVDEFARVYGWTCTLTESGSGGARFEFTGVDAVE</sequence>
<dbReference type="Gene3D" id="3.30.565.10">
    <property type="entry name" value="Histidine kinase-like ATPase, C-terminal domain"/>
    <property type="match status" value="1"/>
</dbReference>
<gene>
    <name evidence="7" type="ORF">K933_05708</name>
</gene>
<dbReference type="EC" id="2.7.13.3" evidence="2"/>
<evidence type="ECO:0000313" key="7">
    <source>
        <dbReference type="EMBL" id="ESP89075.1"/>
    </source>
</evidence>
<evidence type="ECO:0000256" key="2">
    <source>
        <dbReference type="ARBA" id="ARBA00012438"/>
    </source>
</evidence>
<dbReference type="RefSeq" id="WP_023393729.1">
    <property type="nucleotide sequence ID" value="NZ_ASGZ01000018.1"/>
</dbReference>
<dbReference type="CDD" id="cd00075">
    <property type="entry name" value="HATPase"/>
    <property type="match status" value="1"/>
</dbReference>
<dbReference type="eggNOG" id="arCOG03567">
    <property type="taxonomic scope" value="Archaea"/>
</dbReference>
<dbReference type="InterPro" id="IPR036890">
    <property type="entry name" value="HATPase_C_sf"/>
</dbReference>
<keyword evidence="3" id="KW-0808">Transferase</keyword>
<dbReference type="InterPro" id="IPR036097">
    <property type="entry name" value="HisK_dim/P_sf"/>
</dbReference>
<dbReference type="Proteomes" id="UP000017840">
    <property type="component" value="Unassembled WGS sequence"/>
</dbReference>
<evidence type="ECO:0000256" key="1">
    <source>
        <dbReference type="ARBA" id="ARBA00000085"/>
    </source>
</evidence>
<dbReference type="PANTHER" id="PTHR43711:SF1">
    <property type="entry name" value="HISTIDINE KINASE 1"/>
    <property type="match status" value="1"/>
</dbReference>
<dbReference type="PANTHER" id="PTHR43711">
    <property type="entry name" value="TWO-COMPONENT HISTIDINE KINASE"/>
    <property type="match status" value="1"/>
</dbReference>
<dbReference type="InterPro" id="IPR003661">
    <property type="entry name" value="HisK_dim/P_dom"/>
</dbReference>
<evidence type="ECO:0000256" key="5">
    <source>
        <dbReference type="ARBA" id="ARBA00023012"/>
    </source>
</evidence>
<dbReference type="AlphaFoldDB" id="V4HEE8"/>
<dbReference type="InterPro" id="IPR025847">
    <property type="entry name" value="MEDS_domain"/>
</dbReference>
<dbReference type="EMBL" id="ASGZ01000018">
    <property type="protein sequence ID" value="ESP89075.1"/>
    <property type="molecule type" value="Genomic_DNA"/>
</dbReference>
<dbReference type="InterPro" id="IPR050736">
    <property type="entry name" value="Sensor_HK_Regulatory"/>
</dbReference>
<dbReference type="Gene3D" id="1.10.287.130">
    <property type="match status" value="1"/>
</dbReference>
<dbReference type="OrthoDB" id="106630at2157"/>
<reference evidence="7 8" key="1">
    <citation type="journal article" date="2013" name="Genome Announc.">
        <title>Draft Genome Sequence of 'Candidatus Halobonum tyrrellensis' Strain G22, Isolated from the Hypersaline Waters of Lake Tyrrell, Australia.</title>
        <authorList>
            <person name="Ugalde J.A."/>
            <person name="Narasingarao P."/>
            <person name="Kuo S."/>
            <person name="Podell S."/>
            <person name="Allen E.E."/>
        </authorList>
    </citation>
    <scope>NUCLEOTIDE SEQUENCE [LARGE SCALE GENOMIC DNA]</scope>
    <source>
        <strain evidence="7 8">G22</strain>
    </source>
</reference>